<dbReference type="AlphaFoldDB" id="A0A1Y4N1R4"/>
<accession>A0A1Y4N1R4</accession>
<evidence type="ECO:0000313" key="3">
    <source>
        <dbReference type="Proteomes" id="UP000196386"/>
    </source>
</evidence>
<reference evidence="3" key="1">
    <citation type="submission" date="2017-04" db="EMBL/GenBank/DDBJ databases">
        <title>Function of individual gut microbiota members based on whole genome sequencing of pure cultures obtained from chicken caecum.</title>
        <authorList>
            <person name="Medvecky M."/>
            <person name="Cejkova D."/>
            <person name="Polansky O."/>
            <person name="Karasova D."/>
            <person name="Kubasova T."/>
            <person name="Cizek A."/>
            <person name="Rychlik I."/>
        </authorList>
    </citation>
    <scope>NUCLEOTIDE SEQUENCE [LARGE SCALE GENOMIC DNA]</scope>
    <source>
        <strain evidence="3">An175</strain>
    </source>
</reference>
<protein>
    <submittedName>
        <fullName evidence="2">Uncharacterized protein</fullName>
    </submittedName>
</protein>
<gene>
    <name evidence="2" type="ORF">B5F11_12595</name>
</gene>
<dbReference type="Proteomes" id="UP000196386">
    <property type="component" value="Unassembled WGS sequence"/>
</dbReference>
<organism evidence="2 3">
    <name type="scientific">Anaerotruncus colihominis</name>
    <dbReference type="NCBI Taxonomy" id="169435"/>
    <lineage>
        <taxon>Bacteria</taxon>
        <taxon>Bacillati</taxon>
        <taxon>Bacillota</taxon>
        <taxon>Clostridia</taxon>
        <taxon>Eubacteriales</taxon>
        <taxon>Oscillospiraceae</taxon>
        <taxon>Anaerotruncus</taxon>
    </lineage>
</organism>
<feature type="region of interest" description="Disordered" evidence="1">
    <location>
        <begin position="1"/>
        <end position="21"/>
    </location>
</feature>
<proteinExistence type="predicted"/>
<evidence type="ECO:0000313" key="2">
    <source>
        <dbReference type="EMBL" id="OUP68590.1"/>
    </source>
</evidence>
<comment type="caution">
    <text evidence="2">The sequence shown here is derived from an EMBL/GenBank/DDBJ whole genome shotgun (WGS) entry which is preliminary data.</text>
</comment>
<name>A0A1Y4N1R4_9FIRM</name>
<evidence type="ECO:0000256" key="1">
    <source>
        <dbReference type="SAM" id="MobiDB-lite"/>
    </source>
</evidence>
<sequence length="90" mass="10285">MRRSHPFLTHPPERGYPRKAPPPGLWARTVYGLSAPLFVIENPRQYRGVQKSFSVAKEIKTPFDTIAVYMIFKYTKAMSNEGQSIIISDT</sequence>
<dbReference type="EMBL" id="NFKP01000016">
    <property type="protein sequence ID" value="OUP68590.1"/>
    <property type="molecule type" value="Genomic_DNA"/>
</dbReference>